<dbReference type="Proteomes" id="UP001056610">
    <property type="component" value="Chromosome"/>
</dbReference>
<evidence type="ECO:0000313" key="1">
    <source>
        <dbReference type="EMBL" id="UQX12430.1"/>
    </source>
</evidence>
<proteinExistence type="predicted"/>
<keyword evidence="2" id="KW-1185">Reference proteome</keyword>
<evidence type="ECO:0000313" key="2">
    <source>
        <dbReference type="Proteomes" id="UP001056610"/>
    </source>
</evidence>
<sequence>MPEKTLGVVATAAQQMFDDLQSVGVDLTEVFFVSENERVEKLQQSWTQLLAETRTQLSPAAE</sequence>
<evidence type="ECO:0008006" key="3">
    <source>
        <dbReference type="Google" id="ProtNLM"/>
    </source>
</evidence>
<reference evidence="1" key="1">
    <citation type="submission" date="2022-05" db="EMBL/GenBank/DDBJ databases">
        <title>A methanotrophic Mycobacterium dominates a cave microbial ecosystem.</title>
        <authorList>
            <person name="Van Spanning R.J.M."/>
            <person name="Guan Q."/>
            <person name="Melkonian C."/>
            <person name="Gallant J."/>
            <person name="Polerecky L."/>
            <person name="Flot J.-F."/>
            <person name="Brandt B.W."/>
            <person name="Braster M."/>
            <person name="Iturbe Espinoza P."/>
            <person name="Aerts J."/>
            <person name="Meima-Franke M."/>
            <person name="Piersma S.R."/>
            <person name="Bunduc C."/>
            <person name="Ummels R."/>
            <person name="Pain A."/>
            <person name="Fleming E.J."/>
            <person name="van der Wel N."/>
            <person name="Gherman V.D."/>
            <person name="Sarbu S.M."/>
            <person name="Bodelier P.L.E."/>
            <person name="Bitter W."/>
        </authorList>
    </citation>
    <scope>NUCLEOTIDE SEQUENCE</scope>
    <source>
        <strain evidence="1">Sulfur Cave</strain>
    </source>
</reference>
<accession>A0ABY4QS80</accession>
<dbReference type="RefSeq" id="WP_219069677.1">
    <property type="nucleotide sequence ID" value="NZ_CAJUXY010000062.1"/>
</dbReference>
<dbReference type="EMBL" id="CP097320">
    <property type="protein sequence ID" value="UQX12430.1"/>
    <property type="molecule type" value="Genomic_DNA"/>
</dbReference>
<organism evidence="1 2">
    <name type="scientific">Candidatus Mycobacterium methanotrophicum</name>
    <dbReference type="NCBI Taxonomy" id="2943498"/>
    <lineage>
        <taxon>Bacteria</taxon>
        <taxon>Bacillati</taxon>
        <taxon>Actinomycetota</taxon>
        <taxon>Actinomycetes</taxon>
        <taxon>Mycobacteriales</taxon>
        <taxon>Mycobacteriaceae</taxon>
        <taxon>Mycobacterium</taxon>
    </lineage>
</organism>
<protein>
    <recommendedName>
        <fullName evidence="3">Luciferase-like domain-containing protein</fullName>
    </recommendedName>
</protein>
<name>A0ABY4QS80_9MYCO</name>
<gene>
    <name evidence="1" type="ORF">M5I08_09390</name>
</gene>